<reference evidence="10" key="1">
    <citation type="journal article" date="2002" name="Science">
        <title>The draft genome of Ciona intestinalis: insights into chordate and vertebrate origins.</title>
        <authorList>
            <person name="Dehal P."/>
            <person name="Satou Y."/>
            <person name="Campbell R.K."/>
            <person name="Chapman J."/>
            <person name="Degnan B."/>
            <person name="De Tomaso A."/>
            <person name="Davidson B."/>
            <person name="Di Gregorio A."/>
            <person name="Gelpke M."/>
            <person name="Goodstein D.M."/>
            <person name="Harafuji N."/>
            <person name="Hastings K.E."/>
            <person name="Ho I."/>
            <person name="Hotta K."/>
            <person name="Huang W."/>
            <person name="Kawashima T."/>
            <person name="Lemaire P."/>
            <person name="Martinez D."/>
            <person name="Meinertzhagen I.A."/>
            <person name="Necula S."/>
            <person name="Nonaka M."/>
            <person name="Putnam N."/>
            <person name="Rash S."/>
            <person name="Saiga H."/>
            <person name="Satake M."/>
            <person name="Terry A."/>
            <person name="Yamada L."/>
            <person name="Wang H.G."/>
            <person name="Awazu S."/>
            <person name="Azumi K."/>
            <person name="Boore J."/>
            <person name="Branno M."/>
            <person name="Chin-Bow S."/>
            <person name="DeSantis R."/>
            <person name="Doyle S."/>
            <person name="Francino P."/>
            <person name="Keys D.N."/>
            <person name="Haga S."/>
            <person name="Hayashi H."/>
            <person name="Hino K."/>
            <person name="Imai K.S."/>
            <person name="Inaba K."/>
            <person name="Kano S."/>
            <person name="Kobayashi K."/>
            <person name="Kobayashi M."/>
            <person name="Lee B.I."/>
            <person name="Makabe K.W."/>
            <person name="Manohar C."/>
            <person name="Matassi G."/>
            <person name="Medina M."/>
            <person name="Mochizuki Y."/>
            <person name="Mount S."/>
            <person name="Morishita T."/>
            <person name="Miura S."/>
            <person name="Nakayama A."/>
            <person name="Nishizaka S."/>
            <person name="Nomoto H."/>
            <person name="Ohta F."/>
            <person name="Oishi K."/>
            <person name="Rigoutsos I."/>
            <person name="Sano M."/>
            <person name="Sasaki A."/>
            <person name="Sasakura Y."/>
            <person name="Shoguchi E."/>
            <person name="Shin-i T."/>
            <person name="Spagnuolo A."/>
            <person name="Stainier D."/>
            <person name="Suzuki M.M."/>
            <person name="Tassy O."/>
            <person name="Takatori N."/>
            <person name="Tokuoka M."/>
            <person name="Yagi K."/>
            <person name="Yoshizaki F."/>
            <person name="Wada S."/>
            <person name="Zhang C."/>
            <person name="Hyatt P.D."/>
            <person name="Larimer F."/>
            <person name="Detter C."/>
            <person name="Doggett N."/>
            <person name="Glavina T."/>
            <person name="Hawkins T."/>
            <person name="Richardson P."/>
            <person name="Lucas S."/>
            <person name="Kohara Y."/>
            <person name="Levine M."/>
            <person name="Satoh N."/>
            <person name="Rokhsar D.S."/>
        </authorList>
    </citation>
    <scope>NUCLEOTIDE SEQUENCE [LARGE SCALE GENOMIC DNA]</scope>
</reference>
<evidence type="ECO:0000259" key="8">
    <source>
        <dbReference type="PROSITE" id="PS51084"/>
    </source>
</evidence>
<feature type="domain" description="HIT" evidence="8">
    <location>
        <begin position="20"/>
        <end position="130"/>
    </location>
</feature>
<dbReference type="GeneTree" id="ENSGT00510000047616"/>
<dbReference type="Pfam" id="PF11969">
    <property type="entry name" value="DcpS_C"/>
    <property type="match status" value="1"/>
</dbReference>
<evidence type="ECO:0000256" key="2">
    <source>
        <dbReference type="ARBA" id="ARBA00022801"/>
    </source>
</evidence>
<keyword evidence="10" id="KW-1185">Reference proteome</keyword>
<dbReference type="PROSITE" id="PS51084">
    <property type="entry name" value="HIT_2"/>
    <property type="match status" value="1"/>
</dbReference>
<dbReference type="InterPro" id="IPR011146">
    <property type="entry name" value="HIT-like"/>
</dbReference>
<reference evidence="9" key="3">
    <citation type="submission" date="2025-08" db="UniProtKB">
        <authorList>
            <consortium name="Ensembl"/>
        </authorList>
    </citation>
    <scope>IDENTIFICATION</scope>
</reference>
<dbReference type="PANTHER" id="PTHR12486">
    <property type="entry name" value="APRATAXIN-RELATED"/>
    <property type="match status" value="1"/>
</dbReference>
<evidence type="ECO:0000256" key="4">
    <source>
        <dbReference type="ARBA" id="ARBA00025764"/>
    </source>
</evidence>
<dbReference type="InterPro" id="IPR036265">
    <property type="entry name" value="HIT-like_sf"/>
</dbReference>
<keyword evidence="2" id="KW-0378">Hydrolase</keyword>
<dbReference type="GO" id="GO:0000166">
    <property type="term" value="F:nucleotide binding"/>
    <property type="evidence" value="ECO:0007669"/>
    <property type="project" value="UniProtKB-KW"/>
</dbReference>
<evidence type="ECO:0000256" key="5">
    <source>
        <dbReference type="ARBA" id="ARBA00039802"/>
    </source>
</evidence>
<accession>A0A1W3JE08</accession>
<dbReference type="Proteomes" id="UP000008144">
    <property type="component" value="Chromosome 9"/>
</dbReference>
<sequence length="157" mass="18312">MGNFFSQKQPDCIFCTIIAELEKEGHEEAKNSKILCHNDDLALFSDYKPASKHHYLVVPRKHIGNPKTLNSEDHVQLIKDMVKFGKEYLEANENVELTKDVRFGFHWPPVISVDHLHLHVICPSSNLSYFHSVLFRENSWYFVSPEYLINRLLNQSN</sequence>
<evidence type="ECO:0000313" key="9">
    <source>
        <dbReference type="Ensembl" id="ENSCINP00000032222.1"/>
    </source>
</evidence>
<accession>H2XRD8</accession>
<dbReference type="AlphaFoldDB" id="H2XRD8"/>
<dbReference type="FunCoup" id="H2XRD8">
    <property type="interactions" value="349"/>
</dbReference>
<evidence type="ECO:0000256" key="7">
    <source>
        <dbReference type="PROSITE-ProRule" id="PRU00464"/>
    </source>
</evidence>
<dbReference type="Ensembl" id="ENSCINT00000037344.1">
    <property type="protein sequence ID" value="ENSCINP00000032222.1"/>
    <property type="gene ID" value="ENSCING00000023792.1"/>
</dbReference>
<dbReference type="EMBL" id="EAAA01002903">
    <property type="status" value="NOT_ANNOTATED_CDS"/>
    <property type="molecule type" value="Genomic_DNA"/>
</dbReference>
<comment type="similarity">
    <text evidence="4">Belongs to the HINT family.</text>
</comment>
<protein>
    <recommendedName>
        <fullName evidence="5">Adenosine 5'-monophosphoramidase HINT3</fullName>
    </recommendedName>
    <alternativeName>
        <fullName evidence="6">Histidine triad nucleotide-binding protein 3</fullName>
    </alternativeName>
</protein>
<proteinExistence type="inferred from homology"/>
<organism evidence="9 10">
    <name type="scientific">Ciona intestinalis</name>
    <name type="common">Transparent sea squirt</name>
    <name type="synonym">Ascidia intestinalis</name>
    <dbReference type="NCBI Taxonomy" id="7719"/>
    <lineage>
        <taxon>Eukaryota</taxon>
        <taxon>Metazoa</taxon>
        <taxon>Chordata</taxon>
        <taxon>Tunicata</taxon>
        <taxon>Ascidiacea</taxon>
        <taxon>Phlebobranchia</taxon>
        <taxon>Cionidae</taxon>
        <taxon>Ciona</taxon>
    </lineage>
</organism>
<dbReference type="HOGENOM" id="CLU_056776_4_2_1"/>
<reference evidence="9" key="4">
    <citation type="submission" date="2025-09" db="UniProtKB">
        <authorList>
            <consortium name="Ensembl"/>
        </authorList>
    </citation>
    <scope>IDENTIFICATION</scope>
</reference>
<evidence type="ECO:0000313" key="10">
    <source>
        <dbReference type="Proteomes" id="UP000008144"/>
    </source>
</evidence>
<dbReference type="OMA" id="EKKCIFC"/>
<feature type="short sequence motif" description="Histidine triad motif" evidence="7">
    <location>
        <begin position="115"/>
        <end position="119"/>
    </location>
</feature>
<keyword evidence="1" id="KW-0547">Nucleotide-binding</keyword>
<evidence type="ECO:0000256" key="3">
    <source>
        <dbReference type="ARBA" id="ARBA00024472"/>
    </source>
</evidence>
<dbReference type="GO" id="GO:0016787">
    <property type="term" value="F:hydrolase activity"/>
    <property type="evidence" value="ECO:0007669"/>
    <property type="project" value="UniProtKB-KW"/>
</dbReference>
<evidence type="ECO:0000256" key="1">
    <source>
        <dbReference type="ARBA" id="ARBA00022741"/>
    </source>
</evidence>
<dbReference type="SUPFAM" id="SSF54197">
    <property type="entry name" value="HIT-like"/>
    <property type="match status" value="1"/>
</dbReference>
<dbReference type="STRING" id="7719.ENSCINP00000032222"/>
<dbReference type="PANTHER" id="PTHR12486:SF5">
    <property type="entry name" value="ADENOSINE 5'-MONOPHOSPHORAMIDASE HINT3"/>
    <property type="match status" value="1"/>
</dbReference>
<dbReference type="Gene3D" id="3.30.428.10">
    <property type="entry name" value="HIT-like"/>
    <property type="match status" value="1"/>
</dbReference>
<evidence type="ECO:0000256" key="6">
    <source>
        <dbReference type="ARBA" id="ARBA00042361"/>
    </source>
</evidence>
<reference evidence="9" key="2">
    <citation type="journal article" date="2008" name="Genome Biol.">
        <title>Improved genome assembly and evidence-based global gene model set for the chordate Ciona intestinalis: new insight into intron and operon populations.</title>
        <authorList>
            <person name="Satou Y."/>
            <person name="Mineta K."/>
            <person name="Ogasawara M."/>
            <person name="Sasakura Y."/>
            <person name="Shoguchi E."/>
            <person name="Ueno K."/>
            <person name="Yamada L."/>
            <person name="Matsumoto J."/>
            <person name="Wasserscheid J."/>
            <person name="Dewar K."/>
            <person name="Wiley G.B."/>
            <person name="Macmil S.L."/>
            <person name="Roe B.A."/>
            <person name="Zeller R.W."/>
            <person name="Hastings K.E."/>
            <person name="Lemaire P."/>
            <person name="Lindquist E."/>
            <person name="Endo T."/>
            <person name="Hotta K."/>
            <person name="Inaba K."/>
        </authorList>
    </citation>
    <scope>NUCLEOTIDE SEQUENCE [LARGE SCALE GENOMIC DNA]</scope>
    <source>
        <strain evidence="9">wild type</strain>
    </source>
</reference>
<dbReference type="InParanoid" id="H2XRD8"/>
<name>H2XRD8_CIOIN</name>
<comment type="catalytic activity">
    <reaction evidence="3">
        <text>adenosine 5'-phosphoramidate + H2O = NH4(+) + AMP</text>
        <dbReference type="Rhea" id="RHEA:67916"/>
        <dbReference type="ChEBI" id="CHEBI:15377"/>
        <dbReference type="ChEBI" id="CHEBI:28938"/>
        <dbReference type="ChEBI" id="CHEBI:57890"/>
        <dbReference type="ChEBI" id="CHEBI:456215"/>
    </reaction>
</comment>